<proteinExistence type="predicted"/>
<protein>
    <recommendedName>
        <fullName evidence="4">FZ domain-containing protein</fullName>
    </recommendedName>
</protein>
<accession>A0A0H5R516</accession>
<keyword evidence="1" id="KW-0812">Transmembrane</keyword>
<evidence type="ECO:0008006" key="4">
    <source>
        <dbReference type="Google" id="ProtNLM"/>
    </source>
</evidence>
<keyword evidence="2" id="KW-0732">Signal</keyword>
<dbReference type="InterPro" id="IPR039728">
    <property type="entry name" value="GLG1"/>
</dbReference>
<dbReference type="EMBL" id="HACM01008796">
    <property type="protein sequence ID" value="CRZ09238.1"/>
    <property type="molecule type" value="Transcribed_RNA"/>
</dbReference>
<reference evidence="3" key="1">
    <citation type="submission" date="2015-04" db="EMBL/GenBank/DDBJ databases">
        <title>The genome sequence of the plant pathogenic Rhizarian Plasmodiophora brassicae reveals insights in its biotrophic life cycle and the origin of chitin synthesis.</title>
        <authorList>
            <person name="Schwelm A."/>
            <person name="Fogelqvist J."/>
            <person name="Knaust A."/>
            <person name="Julke S."/>
            <person name="Lilja T."/>
            <person name="Dhandapani V."/>
            <person name="Bonilla-Rosso G."/>
            <person name="Karlsson M."/>
            <person name="Shevchenko A."/>
            <person name="Choi S.R."/>
            <person name="Kim H.G."/>
            <person name="Park J.Y."/>
            <person name="Lim Y.P."/>
            <person name="Ludwig-Muller J."/>
            <person name="Dixelius C."/>
        </authorList>
    </citation>
    <scope>NUCLEOTIDE SEQUENCE</scope>
    <source>
        <tissue evidence="3">Potato root galls</tissue>
    </source>
</reference>
<organism evidence="3">
    <name type="scientific">Spongospora subterranea</name>
    <dbReference type="NCBI Taxonomy" id="70186"/>
    <lineage>
        <taxon>Eukaryota</taxon>
        <taxon>Sar</taxon>
        <taxon>Rhizaria</taxon>
        <taxon>Endomyxa</taxon>
        <taxon>Phytomyxea</taxon>
        <taxon>Plasmodiophorida</taxon>
        <taxon>Plasmodiophoridae</taxon>
        <taxon>Spongospora</taxon>
    </lineage>
</organism>
<feature type="signal peptide" evidence="2">
    <location>
        <begin position="1"/>
        <end position="19"/>
    </location>
</feature>
<evidence type="ECO:0000313" key="3">
    <source>
        <dbReference type="EMBL" id="CRZ09238.1"/>
    </source>
</evidence>
<name>A0A0H5R516_9EUKA</name>
<feature type="transmembrane region" description="Helical" evidence="1">
    <location>
        <begin position="332"/>
        <end position="355"/>
    </location>
</feature>
<feature type="chain" id="PRO_5005223884" description="FZ domain-containing protein" evidence="2">
    <location>
        <begin position="20"/>
        <end position="381"/>
    </location>
</feature>
<evidence type="ECO:0000256" key="2">
    <source>
        <dbReference type="SAM" id="SignalP"/>
    </source>
</evidence>
<evidence type="ECO:0000256" key="1">
    <source>
        <dbReference type="SAM" id="Phobius"/>
    </source>
</evidence>
<dbReference type="AlphaFoldDB" id="A0A0H5R516"/>
<dbReference type="PANTHER" id="PTHR11884">
    <property type="entry name" value="SELECTIN LIGAND RELATED"/>
    <property type="match status" value="1"/>
</dbReference>
<sequence length="381" mass="42723">MLLPLKYIVFLTLLRYCSCEIVQNWEMRGNVCTTDIGKFCPKIKRPIEVMACLEHHDKELSKECAHAIRKCPIYKCADDILKFCPDAQSSAEIVACLLKHRSELSQKCASEDGVNDHPAKRAHFRAEHPCFSDEQALCQKESFLDTVLCLKDDLNKDALTKRCSKTVNHCPIFMCVDIAQKACPEVASMDELRSCIEVNAPKCINKMAPIHDPLSGSCKNEIKQYCRDSNSRSVSLYQCLKSHEDDLSESCEDAVDDHFEHKCDGDIKTHCSQHIGEKLMQCLKQLQNPTKKCKKAITQNGNILRYGFRVGNSVLANNGHADVQEHINDGHAMLILLISSLVAITVTLAAFLYAFRRSPVSQDDATTSLVPSSPATEYVRI</sequence>
<dbReference type="PANTHER" id="PTHR11884:SF1">
    <property type="entry name" value="GOLGI APPARATUS PROTEIN 1"/>
    <property type="match status" value="1"/>
</dbReference>
<keyword evidence="1" id="KW-1133">Transmembrane helix</keyword>
<keyword evidence="1" id="KW-0472">Membrane</keyword>